<keyword evidence="2" id="KW-1185">Reference proteome</keyword>
<name>A0ACC2YRI8_9PEZI</name>
<evidence type="ECO:0000313" key="1">
    <source>
        <dbReference type="EMBL" id="KAJ9637819.1"/>
    </source>
</evidence>
<reference evidence="1" key="1">
    <citation type="submission" date="2022-10" db="EMBL/GenBank/DDBJ databases">
        <title>Culturing micro-colonial fungi from biological soil crusts in the Mojave desert and describing Neophaeococcomyces mojavensis, and introducing the new genera and species Taxawa tesnikishii.</title>
        <authorList>
            <person name="Kurbessoian T."/>
            <person name="Stajich J.E."/>
        </authorList>
    </citation>
    <scope>NUCLEOTIDE SEQUENCE</scope>
    <source>
        <strain evidence="1">JES_115</strain>
    </source>
</reference>
<organism evidence="1 2">
    <name type="scientific">Coniosporium tulheliwenetii</name>
    <dbReference type="NCBI Taxonomy" id="3383036"/>
    <lineage>
        <taxon>Eukaryota</taxon>
        <taxon>Fungi</taxon>
        <taxon>Dikarya</taxon>
        <taxon>Ascomycota</taxon>
        <taxon>Pezizomycotina</taxon>
        <taxon>Dothideomycetes</taxon>
        <taxon>Dothideomycetes incertae sedis</taxon>
        <taxon>Coniosporium</taxon>
    </lineage>
</organism>
<protein>
    <submittedName>
        <fullName evidence="1">Uncharacterized protein</fullName>
    </submittedName>
</protein>
<accession>A0ACC2YRI8</accession>
<gene>
    <name evidence="1" type="ORF">H2199_007313</name>
</gene>
<proteinExistence type="predicted"/>
<dbReference type="EMBL" id="JAPDRP010000022">
    <property type="protein sequence ID" value="KAJ9637819.1"/>
    <property type="molecule type" value="Genomic_DNA"/>
</dbReference>
<sequence length="388" mass="43128">MRLLFLDRFEELQLDIVGFLAILGEGSVLANAQVSTLSKWVYVPRLLPAPQALLRPNRPSKLEPTPGRVTAVWSGNNRNHVNHIGNILVDCENMADFSVRCVEIVRDETRPSVKAKTLAPLTGLVVLGAILAVVLLVLSIIRRDGMALVATIMLSCLSTLIGLGNKWKLSLPKRFVKTGLTPPGDVVIRYPQGSFLVVKCTEDVARELYFAPENINYLFTHPPVYRLISLIGTLMLMFGVITLANATLELQIGFAAAYMFLNAAYWIVAALPPKVHWDTSCFIVKRQRLETSGTDKRFTDHNKTFTQALWKVMVATKEINWAKRGEAAPDTPAWDQWLRDAAAKAKTAGSEYDGQTDTLVWRVPQWDPQEALGKLIDETMSGDNSKDV</sequence>
<comment type="caution">
    <text evidence="1">The sequence shown here is derived from an EMBL/GenBank/DDBJ whole genome shotgun (WGS) entry which is preliminary data.</text>
</comment>
<evidence type="ECO:0000313" key="2">
    <source>
        <dbReference type="Proteomes" id="UP001172680"/>
    </source>
</evidence>
<dbReference type="Proteomes" id="UP001172680">
    <property type="component" value="Unassembled WGS sequence"/>
</dbReference>